<dbReference type="EMBL" id="FN645517">
    <property type="protein sequence ID" value="CBI82716.1"/>
    <property type="molecule type" value="Genomic_DNA"/>
</dbReference>
<accession>E6Z0S8</accession>
<protein>
    <submittedName>
        <fullName evidence="1">Uncharacterized protein</fullName>
    </submittedName>
</protein>
<reference evidence="1" key="1">
    <citation type="journal article" date="2011" name="PLoS Genet.">
        <title>Parallel evolution of a type IV secretion system in radiating lineages of the host-restricted bacterial pathogen Bartonella.</title>
        <authorList>
            <person name="Engel P."/>
            <person name="Salzburger W."/>
            <person name="Liesch M."/>
            <person name="Chang C.C."/>
            <person name="Maruyama S."/>
            <person name="Lanz C."/>
            <person name="Calteau A."/>
            <person name="Lajus A."/>
            <person name="Medigue C."/>
            <person name="Schuster S.C."/>
            <person name="Dehio C."/>
        </authorList>
    </citation>
    <scope>NUCLEOTIDE SEQUENCE</scope>
    <source>
        <strain evidence="1">R1</strain>
    </source>
</reference>
<sequence length="49" mass="5739">MLKTLNDKRTGYETISPLSLKTDFLLYVFQRITTLSGVVHHIILFMRKV</sequence>
<organism evidence="1">
    <name type="scientific">Bartonella schoenbuchensis (strain DSM 13525 / NCTC 13165 / R1)</name>
    <dbReference type="NCBI Taxonomy" id="687861"/>
    <lineage>
        <taxon>Bacteria</taxon>
        <taxon>Pseudomonadati</taxon>
        <taxon>Pseudomonadota</taxon>
        <taxon>Alphaproteobacteria</taxon>
        <taxon>Hyphomicrobiales</taxon>
        <taxon>Bartonellaceae</taxon>
        <taxon>Bartonella</taxon>
    </lineage>
</organism>
<evidence type="ECO:0000313" key="1">
    <source>
        <dbReference type="EMBL" id="CBI82716.1"/>
    </source>
</evidence>
<gene>
    <name evidence="1" type="ORF">B11C_120001</name>
</gene>
<proteinExistence type="predicted"/>
<name>E6Z0S8_BARSR</name>
<dbReference type="AlphaFoldDB" id="E6Z0S8"/>